<gene>
    <name evidence="2" type="ORF">GCM10010439_47000</name>
</gene>
<feature type="domain" description="Thiopeptide-type bacteriocin biosynthesis" evidence="1">
    <location>
        <begin position="62"/>
        <end position="312"/>
    </location>
</feature>
<evidence type="ECO:0000313" key="3">
    <source>
        <dbReference type="Proteomes" id="UP001501842"/>
    </source>
</evidence>
<keyword evidence="3" id="KW-1185">Reference proteome</keyword>
<dbReference type="Pfam" id="PF14028">
    <property type="entry name" value="Lant_dehydr_C"/>
    <property type="match status" value="1"/>
</dbReference>
<accession>A0ABN3UET2</accession>
<dbReference type="NCBIfam" id="TIGR03891">
    <property type="entry name" value="thiopep_ocin"/>
    <property type="match status" value="1"/>
</dbReference>
<evidence type="ECO:0000313" key="2">
    <source>
        <dbReference type="EMBL" id="GAA2731479.1"/>
    </source>
</evidence>
<dbReference type="EMBL" id="BAAATZ010000020">
    <property type="protein sequence ID" value="GAA2731479.1"/>
    <property type="molecule type" value="Genomic_DNA"/>
</dbReference>
<comment type="caution">
    <text evidence="2">The sequence shown here is derived from an EMBL/GenBank/DDBJ whole genome shotgun (WGS) entry which is preliminary data.</text>
</comment>
<reference evidence="2 3" key="1">
    <citation type="journal article" date="2019" name="Int. J. Syst. Evol. Microbiol.">
        <title>The Global Catalogue of Microorganisms (GCM) 10K type strain sequencing project: providing services to taxonomists for standard genome sequencing and annotation.</title>
        <authorList>
            <consortium name="The Broad Institute Genomics Platform"/>
            <consortium name="The Broad Institute Genome Sequencing Center for Infectious Disease"/>
            <person name="Wu L."/>
            <person name="Ma J."/>
        </authorList>
    </citation>
    <scope>NUCLEOTIDE SEQUENCE [LARGE SCALE GENOMIC DNA]</scope>
    <source>
        <strain evidence="2 3">JCM 8201</strain>
    </source>
</reference>
<dbReference type="InterPro" id="IPR023809">
    <property type="entry name" value="Thiopep_bacteriocin_synth_dom"/>
</dbReference>
<sequence length="317" mass="33680">MPADHLTSPTRLTDAVRAVLAGTDTASAAIRYGTDDADLDDAVAAYHAAGTAALEQHASDDWFQVRAELADWTAAETVGAFQLGPRLDELTAAGAITGWWFLRKHPCWRLRLHHADPQPVTEVLDELTEAGALAGWQPSLYEPETAAFGGPTAMSIVHDLFCGDTAGVLDYLRQSAPAVGRRELSLLLLNGLLHAAGLDGFERGDVFARTARLRPSPDPAALVPLIDNVRAFLSIPNSAGNPLFSAEGDVGHAAGWLTAHTDAGRRLRDAAAQGHLERGLRAVLTHIVIFHWNRLGLSADRQGILASAAAAALLPPD</sequence>
<proteinExistence type="predicted"/>
<evidence type="ECO:0000259" key="1">
    <source>
        <dbReference type="Pfam" id="PF14028"/>
    </source>
</evidence>
<protein>
    <recommendedName>
        <fullName evidence="1">Thiopeptide-type bacteriocin biosynthesis domain-containing protein</fullName>
    </recommendedName>
</protein>
<organism evidence="2 3">
    <name type="scientific">Actinocorallia aurantiaca</name>
    <dbReference type="NCBI Taxonomy" id="46204"/>
    <lineage>
        <taxon>Bacteria</taxon>
        <taxon>Bacillati</taxon>
        <taxon>Actinomycetota</taxon>
        <taxon>Actinomycetes</taxon>
        <taxon>Streptosporangiales</taxon>
        <taxon>Thermomonosporaceae</taxon>
        <taxon>Actinocorallia</taxon>
    </lineage>
</organism>
<dbReference type="Proteomes" id="UP001501842">
    <property type="component" value="Unassembled WGS sequence"/>
</dbReference>
<name>A0ABN3UET2_9ACTN</name>